<dbReference type="InterPro" id="IPR013767">
    <property type="entry name" value="PAS_fold"/>
</dbReference>
<feature type="transmembrane region" description="Helical" evidence="17">
    <location>
        <begin position="234"/>
        <end position="256"/>
    </location>
</feature>
<keyword evidence="14 17" id="KW-0472">Membrane</keyword>
<dbReference type="InterPro" id="IPR029151">
    <property type="entry name" value="Sensor-like_sf"/>
</dbReference>
<accession>A0A9W6QIV0</accession>
<dbReference type="CDD" id="cd00082">
    <property type="entry name" value="HisKA"/>
    <property type="match status" value="1"/>
</dbReference>
<dbReference type="Gene3D" id="3.40.50.2300">
    <property type="match status" value="2"/>
</dbReference>
<comment type="caution">
    <text evidence="22">The sequence shown here is derived from an EMBL/GenBank/DDBJ whole genome shotgun (WGS) entry which is preliminary data.</text>
</comment>
<dbReference type="InterPro" id="IPR003661">
    <property type="entry name" value="HisK_dim/P_dom"/>
</dbReference>
<evidence type="ECO:0000256" key="1">
    <source>
        <dbReference type="ARBA" id="ARBA00000085"/>
    </source>
</evidence>
<dbReference type="GO" id="GO:0006355">
    <property type="term" value="P:regulation of DNA-templated transcription"/>
    <property type="evidence" value="ECO:0007669"/>
    <property type="project" value="InterPro"/>
</dbReference>
<dbReference type="PROSITE" id="PS50110">
    <property type="entry name" value="RESPONSE_REGULATORY"/>
    <property type="match status" value="2"/>
</dbReference>
<dbReference type="InterPro" id="IPR001789">
    <property type="entry name" value="Sig_transdc_resp-reg_receiver"/>
</dbReference>
<keyword evidence="7" id="KW-0808">Transferase</keyword>
<name>A0A9W6QIV0_9PSEU</name>
<feature type="transmembrane region" description="Helical" evidence="17">
    <location>
        <begin position="180"/>
        <end position="197"/>
    </location>
</feature>
<dbReference type="CDD" id="cd16922">
    <property type="entry name" value="HATPase_EvgS-ArcB-TorS-like"/>
    <property type="match status" value="1"/>
</dbReference>
<evidence type="ECO:0000313" key="23">
    <source>
        <dbReference type="Proteomes" id="UP001165042"/>
    </source>
</evidence>
<dbReference type="InterPro" id="IPR036097">
    <property type="entry name" value="HisK_dim/P_sf"/>
</dbReference>
<feature type="transmembrane region" description="Helical" evidence="17">
    <location>
        <begin position="301"/>
        <end position="322"/>
    </location>
</feature>
<feature type="domain" description="Histidine kinase" evidence="18">
    <location>
        <begin position="760"/>
        <end position="983"/>
    </location>
</feature>
<feature type="domain" description="PAS" evidence="20">
    <location>
        <begin position="614"/>
        <end position="685"/>
    </location>
</feature>
<keyword evidence="13" id="KW-0902">Two-component regulatory system</keyword>
<dbReference type="SMART" id="SM00091">
    <property type="entry name" value="PAS"/>
    <property type="match status" value="1"/>
</dbReference>
<dbReference type="SMART" id="SM00387">
    <property type="entry name" value="HATPase_c"/>
    <property type="match status" value="1"/>
</dbReference>
<feature type="domain" description="PAC" evidence="21">
    <location>
        <begin position="692"/>
        <end position="742"/>
    </location>
</feature>
<evidence type="ECO:0000256" key="6">
    <source>
        <dbReference type="ARBA" id="ARBA00022553"/>
    </source>
</evidence>
<dbReference type="CDD" id="cd18774">
    <property type="entry name" value="PDC2_HK_sensor"/>
    <property type="match status" value="1"/>
</dbReference>
<keyword evidence="23" id="KW-1185">Reference proteome</keyword>
<dbReference type="CDD" id="cd00156">
    <property type="entry name" value="REC"/>
    <property type="match status" value="1"/>
</dbReference>
<dbReference type="NCBIfam" id="TIGR00229">
    <property type="entry name" value="sensory_box"/>
    <property type="match status" value="1"/>
</dbReference>
<evidence type="ECO:0000256" key="13">
    <source>
        <dbReference type="ARBA" id="ARBA00023012"/>
    </source>
</evidence>
<dbReference type="FunFam" id="1.10.287.130:FF:000003">
    <property type="entry name" value="Histidine kinase"/>
    <property type="match status" value="1"/>
</dbReference>
<keyword evidence="9" id="KW-0547">Nucleotide-binding</keyword>
<dbReference type="InterPro" id="IPR035965">
    <property type="entry name" value="PAS-like_dom_sf"/>
</dbReference>
<protein>
    <recommendedName>
        <fullName evidence="15">Circadian input-output histidine kinase CikA</fullName>
        <ecNumber evidence="4">2.7.13.3</ecNumber>
    </recommendedName>
</protein>
<evidence type="ECO:0000259" key="20">
    <source>
        <dbReference type="PROSITE" id="PS50112"/>
    </source>
</evidence>
<evidence type="ECO:0000259" key="18">
    <source>
        <dbReference type="PROSITE" id="PS50109"/>
    </source>
</evidence>
<evidence type="ECO:0000256" key="11">
    <source>
        <dbReference type="ARBA" id="ARBA00022840"/>
    </source>
</evidence>
<evidence type="ECO:0000256" key="8">
    <source>
        <dbReference type="ARBA" id="ARBA00022692"/>
    </source>
</evidence>
<dbReference type="Pfam" id="PF00512">
    <property type="entry name" value="HisKA"/>
    <property type="match status" value="1"/>
</dbReference>
<evidence type="ECO:0000256" key="7">
    <source>
        <dbReference type="ARBA" id="ARBA00022679"/>
    </source>
</evidence>
<dbReference type="GO" id="GO:0005524">
    <property type="term" value="F:ATP binding"/>
    <property type="evidence" value="ECO:0007669"/>
    <property type="project" value="UniProtKB-KW"/>
</dbReference>
<dbReference type="EMBL" id="BSSD01000002">
    <property type="protein sequence ID" value="GLW91238.1"/>
    <property type="molecule type" value="Genomic_DNA"/>
</dbReference>
<evidence type="ECO:0000256" key="14">
    <source>
        <dbReference type="ARBA" id="ARBA00023136"/>
    </source>
</evidence>
<reference evidence="22" key="1">
    <citation type="submission" date="2023-02" db="EMBL/GenBank/DDBJ databases">
        <title>Actinokineospora globicatena NBRC 15670.</title>
        <authorList>
            <person name="Ichikawa N."/>
            <person name="Sato H."/>
            <person name="Tonouchi N."/>
        </authorList>
    </citation>
    <scope>NUCLEOTIDE SEQUENCE</scope>
    <source>
        <strain evidence="22">NBRC 15670</strain>
    </source>
</reference>
<dbReference type="Proteomes" id="UP001165042">
    <property type="component" value="Unassembled WGS sequence"/>
</dbReference>
<feature type="transmembrane region" description="Helical" evidence="17">
    <location>
        <begin position="579"/>
        <end position="598"/>
    </location>
</feature>
<dbReference type="EC" id="2.7.13.3" evidence="4"/>
<gene>
    <name evidence="22" type="ORF">Aglo03_20540</name>
</gene>
<dbReference type="PRINTS" id="PR00344">
    <property type="entry name" value="BCTRLSENSOR"/>
</dbReference>
<dbReference type="CDD" id="cd12914">
    <property type="entry name" value="PDC1_DGC_like"/>
    <property type="match status" value="1"/>
</dbReference>
<dbReference type="Pfam" id="PF00072">
    <property type="entry name" value="Response_reg"/>
    <property type="match status" value="2"/>
</dbReference>
<dbReference type="SMART" id="SM00448">
    <property type="entry name" value="REC"/>
    <property type="match status" value="2"/>
</dbReference>
<dbReference type="GO" id="GO:0000155">
    <property type="term" value="F:phosphorelay sensor kinase activity"/>
    <property type="evidence" value="ECO:0007669"/>
    <property type="project" value="InterPro"/>
</dbReference>
<feature type="modified residue" description="4-aspartylphosphate" evidence="16">
    <location>
        <position position="1055"/>
    </location>
</feature>
<proteinExistence type="inferred from homology"/>
<dbReference type="GO" id="GO:0005886">
    <property type="term" value="C:plasma membrane"/>
    <property type="evidence" value="ECO:0007669"/>
    <property type="project" value="UniProtKB-SubCell"/>
</dbReference>
<keyword evidence="8 17" id="KW-0812">Transmembrane</keyword>
<evidence type="ECO:0000256" key="10">
    <source>
        <dbReference type="ARBA" id="ARBA00022777"/>
    </source>
</evidence>
<evidence type="ECO:0000256" key="17">
    <source>
        <dbReference type="SAM" id="Phobius"/>
    </source>
</evidence>
<keyword evidence="11" id="KW-0067">ATP-binding</keyword>
<comment type="similarity">
    <text evidence="3">In the N-terminal section; belongs to the phytochrome family.</text>
</comment>
<dbReference type="Gene3D" id="3.30.565.10">
    <property type="entry name" value="Histidine kinase-like ATPase, C-terminal domain"/>
    <property type="match status" value="1"/>
</dbReference>
<dbReference type="PANTHER" id="PTHR45339:SF1">
    <property type="entry name" value="HYBRID SIGNAL TRANSDUCTION HISTIDINE KINASE J"/>
    <property type="match status" value="1"/>
</dbReference>
<keyword evidence="12 17" id="KW-1133">Transmembrane helix</keyword>
<dbReference type="Gene3D" id="3.30.450.20">
    <property type="entry name" value="PAS domain"/>
    <property type="match status" value="2"/>
</dbReference>
<dbReference type="InterPro" id="IPR003594">
    <property type="entry name" value="HATPase_dom"/>
</dbReference>
<keyword evidence="10" id="KW-0418">Kinase</keyword>
<evidence type="ECO:0000256" key="12">
    <source>
        <dbReference type="ARBA" id="ARBA00022989"/>
    </source>
</evidence>
<dbReference type="Gene3D" id="1.10.287.130">
    <property type="match status" value="1"/>
</dbReference>
<comment type="catalytic activity">
    <reaction evidence="1">
        <text>ATP + protein L-histidine = ADP + protein N-phospho-L-histidine.</text>
        <dbReference type="EC" id="2.7.13.3"/>
    </reaction>
</comment>
<feature type="transmembrane region" description="Helical" evidence="17">
    <location>
        <begin position="262"/>
        <end position="280"/>
    </location>
</feature>
<keyword evidence="5" id="KW-1003">Cell membrane</keyword>
<evidence type="ECO:0000256" key="2">
    <source>
        <dbReference type="ARBA" id="ARBA00004651"/>
    </source>
</evidence>
<evidence type="ECO:0000256" key="15">
    <source>
        <dbReference type="ARBA" id="ARBA00074306"/>
    </source>
</evidence>
<dbReference type="Pfam" id="PF02743">
    <property type="entry name" value="dCache_1"/>
    <property type="match status" value="1"/>
</dbReference>
<dbReference type="InterPro" id="IPR011006">
    <property type="entry name" value="CheY-like_superfamily"/>
</dbReference>
<dbReference type="SUPFAM" id="SSF103190">
    <property type="entry name" value="Sensory domain-like"/>
    <property type="match status" value="1"/>
</dbReference>
<feature type="transmembrane region" description="Helical" evidence="17">
    <location>
        <begin position="82"/>
        <end position="99"/>
    </location>
</feature>
<dbReference type="PROSITE" id="PS50113">
    <property type="entry name" value="PAC"/>
    <property type="match status" value="1"/>
</dbReference>
<dbReference type="InterPro" id="IPR000014">
    <property type="entry name" value="PAS"/>
</dbReference>
<dbReference type="PANTHER" id="PTHR45339">
    <property type="entry name" value="HYBRID SIGNAL TRANSDUCTION HISTIDINE KINASE J"/>
    <property type="match status" value="1"/>
</dbReference>
<dbReference type="InterPro" id="IPR033479">
    <property type="entry name" value="dCache_1"/>
</dbReference>
<dbReference type="SMART" id="SM00388">
    <property type="entry name" value="HisKA"/>
    <property type="match status" value="1"/>
</dbReference>
<evidence type="ECO:0000256" key="9">
    <source>
        <dbReference type="ARBA" id="ARBA00022741"/>
    </source>
</evidence>
<evidence type="ECO:0000259" key="21">
    <source>
        <dbReference type="PROSITE" id="PS50113"/>
    </source>
</evidence>
<dbReference type="PROSITE" id="PS50112">
    <property type="entry name" value="PAS"/>
    <property type="match status" value="1"/>
</dbReference>
<evidence type="ECO:0000256" key="16">
    <source>
        <dbReference type="PROSITE-ProRule" id="PRU00169"/>
    </source>
</evidence>
<organism evidence="22 23">
    <name type="scientific">Actinokineospora globicatena</name>
    <dbReference type="NCBI Taxonomy" id="103729"/>
    <lineage>
        <taxon>Bacteria</taxon>
        <taxon>Bacillati</taxon>
        <taxon>Actinomycetota</taxon>
        <taxon>Actinomycetes</taxon>
        <taxon>Pseudonocardiales</taxon>
        <taxon>Pseudonocardiaceae</taxon>
        <taxon>Actinokineospora</taxon>
    </lineage>
</organism>
<evidence type="ECO:0000256" key="4">
    <source>
        <dbReference type="ARBA" id="ARBA00012438"/>
    </source>
</evidence>
<sequence>MNVSPGRVTPPAGAAGVAHARLVTASPVKRVRGLQWTWVLLHGLAVVVAALVPTTGARVALVVALVAVDLVAVVGRGRDWRGPWGLLVLAQVAATAAWVVGDVWLAPAAVPALGAVLVLGSAYRARHGVLTYLDACVVVVAVGVLVWTIPGTGTTLPLWLWVPVFAGMAARFAHSGWRAAPWLLAWAAAWLLSAVLVRANLGGEFACVLVSSALLVAARFAVRVPSARTRPEWATQVTLTLCVILLPVVLLLRASHATTRDVVVIAAGSLVVTILLLVRLPISHRGVRTDPALRAELRRRLVRQCALFVLLALLPVVLLAYLSISVANGMVNGEVDRRLTHSADVVAAELEDRLTGVGSLVNAYAQRPTLRTANFAAAAPDPAIFDAVLSLQGQQPPFLAAWALDATGRLITIAPPTVVVQGTRFADRDYFQGAIRRGGPYVSSAFESAVLGNPDVIAIAAPITDAAGKVLGVIAVSYPVGPLTNLVDRVAAAQDVSVVVADTRGTAVGEDPGPGLVSALSTAGVEAALSGRTGSATTAEGDTEFQAAYRPIPALGWAVVARVDAAQAYAGTALLTGRIVAITTLIVQVLLGALVLAARGERRRRLAEVRLAARGEQVREILQAAGDAFIAMRPDGRVSSWNARAEVIFGWTAAEALGVPLVELVVPPEQRDAHTTGVARVVAGGEPHLLGTTSEVVAQHKDGWTFPAELTVWRSGDGAELVFSAFVRDITERKQHESDLADARDQALTASRMKSAFVANMSHEIRTPMNGVLGLATLLLDTDLDQRQRDYVATLRRSADALLEVISDILDFSKMEAGKLEIDPIDFDPRSVVEDVVSLLAPTARTPGVEIAAVVHPAIPPALHGDAHRIRQVLINLVSNAIKFTPGGEVVVWVSIPPADPSDGRHRVTFTVTDTGIGIPEDRQEHLFDAFTQVDVSTTRRYGGTGLGLAICRQLVELMGGTIGMRSKPEEGSAFHFTLPLAPATAPLPATRTSGSVTGAAVLVVDDNATNLQVVSQLLRTWGAEVATASTGAEAIAILRAAAEAGQPFDAALLDMRMPDLDGIQLVARIQADPSTGAPRLGILSSTNEAEESRRVRRMGVPVYLSKPIRAAALRDALGRLIADDGPVVPPQQAPVIPAAEAPADRRPTAGRVLVAEDNDINQQVVVQMLSTLGYSADIAENGEQALTMLRTGDYDVVLMDCQMPVLDGYQATTQIRQLPAPRNQVPVIALTASALASDEKRCRDVGMDDFLTKPLRREQLEAVLRRNATPSAPHPRKEADQL</sequence>
<keyword evidence="6 16" id="KW-0597">Phosphoprotein</keyword>
<dbReference type="Pfam" id="PF00989">
    <property type="entry name" value="PAS"/>
    <property type="match status" value="1"/>
</dbReference>
<dbReference type="InterPro" id="IPR004358">
    <property type="entry name" value="Sig_transdc_His_kin-like_C"/>
</dbReference>
<dbReference type="Pfam" id="PF02518">
    <property type="entry name" value="HATPase_c"/>
    <property type="match status" value="1"/>
</dbReference>
<feature type="transmembrane region" description="Helical" evidence="17">
    <location>
        <begin position="105"/>
        <end position="123"/>
    </location>
</feature>
<dbReference type="SUPFAM" id="SSF55785">
    <property type="entry name" value="PYP-like sensor domain (PAS domain)"/>
    <property type="match status" value="1"/>
</dbReference>
<dbReference type="CDD" id="cd17546">
    <property type="entry name" value="REC_hyHK_CKI1_RcsC-like"/>
    <property type="match status" value="1"/>
</dbReference>
<evidence type="ECO:0000313" key="22">
    <source>
        <dbReference type="EMBL" id="GLW91238.1"/>
    </source>
</evidence>
<dbReference type="SUPFAM" id="SSF55874">
    <property type="entry name" value="ATPase domain of HSP90 chaperone/DNA topoisomerase II/histidine kinase"/>
    <property type="match status" value="1"/>
</dbReference>
<dbReference type="PROSITE" id="PS50109">
    <property type="entry name" value="HIS_KIN"/>
    <property type="match status" value="1"/>
</dbReference>
<feature type="transmembrane region" description="Helical" evidence="17">
    <location>
        <begin position="203"/>
        <end position="222"/>
    </location>
</feature>
<feature type="domain" description="Response regulatory" evidence="19">
    <location>
        <begin position="1152"/>
        <end position="1269"/>
    </location>
</feature>
<dbReference type="InterPro" id="IPR000700">
    <property type="entry name" value="PAS-assoc_C"/>
</dbReference>
<dbReference type="SUPFAM" id="SSF52172">
    <property type="entry name" value="CheY-like"/>
    <property type="match status" value="2"/>
</dbReference>
<dbReference type="CDD" id="cd00130">
    <property type="entry name" value="PAS"/>
    <property type="match status" value="1"/>
</dbReference>
<dbReference type="InterPro" id="IPR005467">
    <property type="entry name" value="His_kinase_dom"/>
</dbReference>
<evidence type="ECO:0000256" key="3">
    <source>
        <dbReference type="ARBA" id="ARBA00006402"/>
    </source>
</evidence>
<dbReference type="SUPFAM" id="SSF47384">
    <property type="entry name" value="Homodimeric domain of signal transducing histidine kinase"/>
    <property type="match status" value="1"/>
</dbReference>
<comment type="subcellular location">
    <subcellularLocation>
        <location evidence="2">Cell membrane</location>
        <topology evidence="2">Multi-pass membrane protein</topology>
    </subcellularLocation>
</comment>
<evidence type="ECO:0000256" key="5">
    <source>
        <dbReference type="ARBA" id="ARBA00022475"/>
    </source>
</evidence>
<feature type="transmembrane region" description="Helical" evidence="17">
    <location>
        <begin position="130"/>
        <end position="150"/>
    </location>
</feature>
<dbReference type="InterPro" id="IPR036890">
    <property type="entry name" value="HATPase_C_sf"/>
</dbReference>
<dbReference type="FunFam" id="3.30.565.10:FF:000010">
    <property type="entry name" value="Sensor histidine kinase RcsC"/>
    <property type="match status" value="1"/>
</dbReference>
<evidence type="ECO:0000259" key="19">
    <source>
        <dbReference type="PROSITE" id="PS50110"/>
    </source>
</evidence>
<feature type="modified residue" description="4-aspartylphosphate" evidence="16">
    <location>
        <position position="1201"/>
    </location>
</feature>
<feature type="domain" description="Response regulatory" evidence="19">
    <location>
        <begin position="1001"/>
        <end position="1122"/>
    </location>
</feature>